<dbReference type="Proteomes" id="UP000265520">
    <property type="component" value="Unassembled WGS sequence"/>
</dbReference>
<keyword evidence="2" id="KW-1185">Reference proteome</keyword>
<accession>A0A392Q631</accession>
<reference evidence="1 2" key="1">
    <citation type="journal article" date="2018" name="Front. Plant Sci.">
        <title>Red Clover (Trifolium pratense) and Zigzag Clover (T. medium) - A Picture of Genomic Similarities and Differences.</title>
        <authorList>
            <person name="Dluhosova J."/>
            <person name="Istvanek J."/>
            <person name="Nedelnik J."/>
            <person name="Repkova J."/>
        </authorList>
    </citation>
    <scope>NUCLEOTIDE SEQUENCE [LARGE SCALE GENOMIC DNA]</scope>
    <source>
        <strain evidence="2">cv. 10/8</strain>
        <tissue evidence="1">Leaf</tissue>
    </source>
</reference>
<protein>
    <submittedName>
        <fullName evidence="1">Uncharacterized protein</fullName>
    </submittedName>
</protein>
<dbReference type="AlphaFoldDB" id="A0A392Q631"/>
<evidence type="ECO:0000313" key="1">
    <source>
        <dbReference type="EMBL" id="MCI19853.1"/>
    </source>
</evidence>
<feature type="non-terminal residue" evidence="1">
    <location>
        <position position="1"/>
    </location>
</feature>
<sequence>IMGVRGELKVFQILLGIFDSLRDNPKGLPSPAMKLVEGVLKFILYVSLFILPCLQHNRFMMCISGPNLFKLSAKVM</sequence>
<organism evidence="1 2">
    <name type="scientific">Trifolium medium</name>
    <dbReference type="NCBI Taxonomy" id="97028"/>
    <lineage>
        <taxon>Eukaryota</taxon>
        <taxon>Viridiplantae</taxon>
        <taxon>Streptophyta</taxon>
        <taxon>Embryophyta</taxon>
        <taxon>Tracheophyta</taxon>
        <taxon>Spermatophyta</taxon>
        <taxon>Magnoliopsida</taxon>
        <taxon>eudicotyledons</taxon>
        <taxon>Gunneridae</taxon>
        <taxon>Pentapetalae</taxon>
        <taxon>rosids</taxon>
        <taxon>fabids</taxon>
        <taxon>Fabales</taxon>
        <taxon>Fabaceae</taxon>
        <taxon>Papilionoideae</taxon>
        <taxon>50 kb inversion clade</taxon>
        <taxon>NPAAA clade</taxon>
        <taxon>Hologalegina</taxon>
        <taxon>IRL clade</taxon>
        <taxon>Trifolieae</taxon>
        <taxon>Trifolium</taxon>
    </lineage>
</organism>
<evidence type="ECO:0000313" key="2">
    <source>
        <dbReference type="Proteomes" id="UP000265520"/>
    </source>
</evidence>
<dbReference type="EMBL" id="LXQA010116894">
    <property type="protein sequence ID" value="MCI19853.1"/>
    <property type="molecule type" value="Genomic_DNA"/>
</dbReference>
<name>A0A392Q631_9FABA</name>
<comment type="caution">
    <text evidence="1">The sequence shown here is derived from an EMBL/GenBank/DDBJ whole genome shotgun (WGS) entry which is preliminary data.</text>
</comment>
<proteinExistence type="predicted"/>